<name>A0ABW3H6J4_9SPHN</name>
<gene>
    <name evidence="3" type="ORF">ACFQ1E_11700</name>
</gene>
<comment type="caution">
    <text evidence="3">The sequence shown here is derived from an EMBL/GenBank/DDBJ whole genome shotgun (WGS) entry which is preliminary data.</text>
</comment>
<dbReference type="EMBL" id="JBHTJG010000005">
    <property type="protein sequence ID" value="MFD0947003.1"/>
    <property type="molecule type" value="Genomic_DNA"/>
</dbReference>
<dbReference type="Proteomes" id="UP001596977">
    <property type="component" value="Unassembled WGS sequence"/>
</dbReference>
<dbReference type="InterPro" id="IPR012495">
    <property type="entry name" value="TadE-like_dom"/>
</dbReference>
<feature type="region of interest" description="Disordered" evidence="1">
    <location>
        <begin position="96"/>
        <end position="126"/>
    </location>
</feature>
<keyword evidence="4" id="KW-1185">Reference proteome</keyword>
<evidence type="ECO:0000259" key="2">
    <source>
        <dbReference type="Pfam" id="PF07811"/>
    </source>
</evidence>
<dbReference type="Pfam" id="PF07811">
    <property type="entry name" value="TadE"/>
    <property type="match status" value="1"/>
</dbReference>
<feature type="compositionally biased region" description="Polar residues" evidence="1">
    <location>
        <begin position="110"/>
        <end position="126"/>
    </location>
</feature>
<dbReference type="RefSeq" id="WP_264944677.1">
    <property type="nucleotide sequence ID" value="NZ_JAPDRA010000005.1"/>
</dbReference>
<reference evidence="4" key="1">
    <citation type="journal article" date="2019" name="Int. J. Syst. Evol. Microbiol.">
        <title>The Global Catalogue of Microorganisms (GCM) 10K type strain sequencing project: providing services to taxonomists for standard genome sequencing and annotation.</title>
        <authorList>
            <consortium name="The Broad Institute Genomics Platform"/>
            <consortium name="The Broad Institute Genome Sequencing Center for Infectious Disease"/>
            <person name="Wu L."/>
            <person name="Ma J."/>
        </authorList>
    </citation>
    <scope>NUCLEOTIDE SEQUENCE [LARGE SCALE GENOMIC DNA]</scope>
    <source>
        <strain evidence="4">CCUG 62982</strain>
    </source>
</reference>
<evidence type="ECO:0000313" key="3">
    <source>
        <dbReference type="EMBL" id="MFD0947003.1"/>
    </source>
</evidence>
<sequence length="181" mass="19933">MEFAIVAPVMSFLLVAAFDVAHTLYMRSVLQGIVQKTARDATLESGLESDTQTTLDNRVRDQVSAIANNATTTISRKYYRNYAAAAVQQYEPFTDTDRNGRCNNGEPYEDTNNNSRWDNSGNTGQGNARDAVLYTVSVSYPRFFPVYGFLGGSNSTTVTATTVLRNQPYGDQATPAVRNCQ</sequence>
<organism evidence="3 4">
    <name type="scientific">Sphingomonas canadensis</name>
    <dbReference type="NCBI Taxonomy" id="1219257"/>
    <lineage>
        <taxon>Bacteria</taxon>
        <taxon>Pseudomonadati</taxon>
        <taxon>Pseudomonadota</taxon>
        <taxon>Alphaproteobacteria</taxon>
        <taxon>Sphingomonadales</taxon>
        <taxon>Sphingomonadaceae</taxon>
        <taxon>Sphingomonas</taxon>
    </lineage>
</organism>
<evidence type="ECO:0000256" key="1">
    <source>
        <dbReference type="SAM" id="MobiDB-lite"/>
    </source>
</evidence>
<evidence type="ECO:0000313" key="4">
    <source>
        <dbReference type="Proteomes" id="UP001596977"/>
    </source>
</evidence>
<proteinExistence type="predicted"/>
<feature type="domain" description="TadE-like" evidence="2">
    <location>
        <begin position="2"/>
        <end position="39"/>
    </location>
</feature>
<accession>A0ABW3H6J4</accession>
<protein>
    <submittedName>
        <fullName evidence="3">TadE/TadG family type IV pilus assembly protein</fullName>
    </submittedName>
</protein>